<proteinExistence type="predicted"/>
<organism evidence="1 2">
    <name type="scientific">Dioscorea alata</name>
    <name type="common">Purple yam</name>
    <dbReference type="NCBI Taxonomy" id="55571"/>
    <lineage>
        <taxon>Eukaryota</taxon>
        <taxon>Viridiplantae</taxon>
        <taxon>Streptophyta</taxon>
        <taxon>Embryophyta</taxon>
        <taxon>Tracheophyta</taxon>
        <taxon>Spermatophyta</taxon>
        <taxon>Magnoliopsida</taxon>
        <taxon>Liliopsida</taxon>
        <taxon>Dioscoreales</taxon>
        <taxon>Dioscoreaceae</taxon>
        <taxon>Dioscorea</taxon>
    </lineage>
</organism>
<comment type="caution">
    <text evidence="1">The sequence shown here is derived from an EMBL/GenBank/DDBJ whole genome shotgun (WGS) entry which is preliminary data.</text>
</comment>
<evidence type="ECO:0000313" key="1">
    <source>
        <dbReference type="EMBL" id="KAH7674750.1"/>
    </source>
</evidence>
<dbReference type="Proteomes" id="UP000827976">
    <property type="component" value="Chromosome 8"/>
</dbReference>
<accession>A0ACB7VL10</accession>
<evidence type="ECO:0000313" key="2">
    <source>
        <dbReference type="Proteomes" id="UP000827976"/>
    </source>
</evidence>
<name>A0ACB7VL10_DIOAL</name>
<keyword evidence="2" id="KW-1185">Reference proteome</keyword>
<dbReference type="EMBL" id="CM037018">
    <property type="protein sequence ID" value="KAH7674750.1"/>
    <property type="molecule type" value="Genomic_DNA"/>
</dbReference>
<reference evidence="2" key="1">
    <citation type="journal article" date="2022" name="Nat. Commun.">
        <title>Chromosome evolution and the genetic basis of agronomically important traits in greater yam.</title>
        <authorList>
            <person name="Bredeson J.V."/>
            <person name="Lyons J.B."/>
            <person name="Oniyinde I.O."/>
            <person name="Okereke N.R."/>
            <person name="Kolade O."/>
            <person name="Nnabue I."/>
            <person name="Nwadili C.O."/>
            <person name="Hribova E."/>
            <person name="Parker M."/>
            <person name="Nwogha J."/>
            <person name="Shu S."/>
            <person name="Carlson J."/>
            <person name="Kariba R."/>
            <person name="Muthemba S."/>
            <person name="Knop K."/>
            <person name="Barton G.J."/>
            <person name="Sherwood A.V."/>
            <person name="Lopez-Montes A."/>
            <person name="Asiedu R."/>
            <person name="Jamnadass R."/>
            <person name="Muchugi A."/>
            <person name="Goodstein D."/>
            <person name="Egesi C.N."/>
            <person name="Featherston J."/>
            <person name="Asfaw A."/>
            <person name="Simpson G.G."/>
            <person name="Dolezel J."/>
            <person name="Hendre P.S."/>
            <person name="Van Deynze A."/>
            <person name="Kumar P.L."/>
            <person name="Obidiegwu J.E."/>
            <person name="Bhattacharjee R."/>
            <person name="Rokhsar D.S."/>
        </authorList>
    </citation>
    <scope>NUCLEOTIDE SEQUENCE [LARGE SCALE GENOMIC DNA]</scope>
    <source>
        <strain evidence="2">cv. TDa95/00328</strain>
    </source>
</reference>
<gene>
    <name evidence="1" type="ORF">IHE45_08G093600</name>
</gene>
<protein>
    <submittedName>
        <fullName evidence="1">TPR-like protein</fullName>
    </submittedName>
</protein>
<sequence length="652" mass="73939">MFLGLCVRKDTYVRTKPQTLRIDLYCDDNSTSMQTIQAFHLGRYFCSRVVSKFNVVSQNEWNSALKAEIDAGFFDAALSLFSSMLALGARPDHFTLPLINHAVKSLSDWFDVGEAIHSLGIRMGFQNDIFFCNTMMDVYVKYGWISSAHHLFDEMHHRDVVSWTCLISGYARSGRVLESFRLFPEMRMAGMEPNEVTLAVMLRACAVEKNIFCGRKLYGFVIKRGFESHELVQNTILMMFSRVGYLEEGEKFFGQIEKRNVIPWNIIMSGYSLFGDVHRIVDCFEDMMSKSISPSHETITLVISAFTKSGKLLHGQQVHAFAEKAGFADMVCKSSLIDFYAKFDGELSSSIKLFEESKASGINVWTTMLWGFIQNKQFLEAIHLFRRMQRHSFVPNADNLRALVLTCIHQGTSKYGDTVHGYLIRNKPGIDGDVESLETSILNMYMKSGRLVSAQRFFDSIIVKDIVAWSSMMEGYAIHGRGSEALQLFNQMRDEGVKPNSITFLSLLTACSRSGLVAEGCKVFNIMTREYGIKPELNHYTCMVDILGRSGKLKEAVQVIDNMIIDPDARIWGALLASCRIHSDWKLATYAGQKLLELEPDNVGYHVVLSNAHAGGEKWDESEKIWKMMSEKEMKKNPGWSSIEVHEGIHML</sequence>